<dbReference type="KEGG" id="abac:LuPra_03330"/>
<dbReference type="GO" id="GO:0005524">
    <property type="term" value="F:ATP binding"/>
    <property type="evidence" value="ECO:0007669"/>
    <property type="project" value="UniProtKB-KW"/>
</dbReference>
<dbReference type="EMBL" id="CP015136">
    <property type="protein sequence ID" value="AMY10102.1"/>
    <property type="molecule type" value="Genomic_DNA"/>
</dbReference>
<evidence type="ECO:0000256" key="2">
    <source>
        <dbReference type="ARBA" id="ARBA00022741"/>
    </source>
</evidence>
<dbReference type="SMART" id="SM00220">
    <property type="entry name" value="S_TKc"/>
    <property type="match status" value="1"/>
</dbReference>
<dbReference type="GO" id="GO:0004674">
    <property type="term" value="F:protein serine/threonine kinase activity"/>
    <property type="evidence" value="ECO:0007669"/>
    <property type="project" value="UniProtKB-EC"/>
</dbReference>
<keyword evidence="3 6" id="KW-0418">Kinase</keyword>
<dbReference type="Pfam" id="PF00069">
    <property type="entry name" value="Pkinase"/>
    <property type="match status" value="1"/>
</dbReference>
<dbReference type="AlphaFoldDB" id="A0A143PNC9"/>
<organism evidence="6 7">
    <name type="scientific">Luteitalea pratensis</name>
    <dbReference type="NCBI Taxonomy" id="1855912"/>
    <lineage>
        <taxon>Bacteria</taxon>
        <taxon>Pseudomonadati</taxon>
        <taxon>Acidobacteriota</taxon>
        <taxon>Vicinamibacteria</taxon>
        <taxon>Vicinamibacterales</taxon>
        <taxon>Vicinamibacteraceae</taxon>
        <taxon>Luteitalea</taxon>
    </lineage>
</organism>
<feature type="domain" description="Protein kinase" evidence="5">
    <location>
        <begin position="76"/>
        <end position="344"/>
    </location>
</feature>
<dbReference type="Gene3D" id="2.120.10.30">
    <property type="entry name" value="TolB, C-terminal domain"/>
    <property type="match status" value="3"/>
</dbReference>
<dbReference type="PROSITE" id="PS50011">
    <property type="entry name" value="PROTEIN_KINASE_DOM"/>
    <property type="match status" value="1"/>
</dbReference>
<dbReference type="Gene3D" id="3.30.200.20">
    <property type="entry name" value="Phosphorylase Kinase, domain 1"/>
    <property type="match status" value="1"/>
</dbReference>
<dbReference type="InterPro" id="IPR011042">
    <property type="entry name" value="6-blade_b-propeller_TolB-like"/>
</dbReference>
<dbReference type="STRING" id="1855912.LuPra_03330"/>
<dbReference type="CDD" id="cd14014">
    <property type="entry name" value="STKc_PknB_like"/>
    <property type="match status" value="1"/>
</dbReference>
<evidence type="ECO:0000259" key="5">
    <source>
        <dbReference type="PROSITE" id="PS50011"/>
    </source>
</evidence>
<dbReference type="SUPFAM" id="SSF82171">
    <property type="entry name" value="DPP6 N-terminal domain-like"/>
    <property type="match status" value="1"/>
</dbReference>
<dbReference type="Gene3D" id="1.10.510.10">
    <property type="entry name" value="Transferase(Phosphotransferase) domain 1"/>
    <property type="match status" value="1"/>
</dbReference>
<dbReference type="RefSeq" id="WP_162271426.1">
    <property type="nucleotide sequence ID" value="NZ_CP015136.1"/>
</dbReference>
<evidence type="ECO:0000256" key="1">
    <source>
        <dbReference type="ARBA" id="ARBA00022679"/>
    </source>
</evidence>
<dbReference type="InterPro" id="IPR011009">
    <property type="entry name" value="Kinase-like_dom_sf"/>
</dbReference>
<dbReference type="PANTHER" id="PTHR43289:SF6">
    <property type="entry name" value="SERINE_THREONINE-PROTEIN KINASE NEKL-3"/>
    <property type="match status" value="1"/>
</dbReference>
<dbReference type="Proteomes" id="UP000076079">
    <property type="component" value="Chromosome"/>
</dbReference>
<sequence length="932" mass="101026">MPGDSEALYEHVSRALADGEPIDWDALAVDPRTRATLQQLRVLSEVARLHRDTLPDPAAAALPPPPLQAGDFWGHLTLRGELGRGARGHVYRAWDPQLDREVALKLTVDRDTKRGSKDIIAEARLLARVKHPHVATVFGAERRSGLVGLWMELVEGETLEAMLLRVGRFNAREVALIGIDVCSALSAVHAAGLLHRDVKAQNVMRDRNGRLVLMDFGTGRDAVSDEGAFVHDEVGTPLYMAPELFRSGKASVQSDIYSVGVLLYRLVTGSVPIEAHSPESLKAAHFAGQRVRLADVRSDLPLAFIRVVERALSVDPTERYRSAGELEMALSGLLVPIEPAHPVKARGQRLVTIGAALGSLVAGLAIGGSWWASRPPVPQEVRFAVFPVGPRDEVQSLALSPDGLRLAYVSAGRLQVRRMNDVAAVEFEQTQGVRDPFWSPDGQWIAFFRGVSVWKVRASGGEPQMVAPARRPSSGSWGPDDTLLYSIDHGSSIVAVHAGGGTPRVIRAQHSGLRTELAWPVWTNDGAHFVYSAVSARSGRRVLYLAAAADGVDTPDRELGNIASNALVVGDRVLFVKAGQLQAQHLDVRAGVLVGEAMPVTDGVAINPYDAGDAEMSVAMPLAPRPGQGGPAFATVAYVGVSQSPRQMAIVDASGRLVESLTSAETRDMRLSPDGRMVAVEEVDVETGTREIWVHDLERRSRIRLTQHPAEDIAPVWSRDSGFVYFISARTGRWTLFGISAHGGQREVELFAFDGRVIPNEITPDGRSLVFQRLDQQGGWDIWIRSMAGGEATPLVQSSHNDHEPAISPDGRYLAYSTPESGGQQVWVMPLPADGRRWRVSSDYGREPAWSADGRMLYFHGLNRTLMRASADLTGNTPILGVAQGLFTIPFRGYDMRSHFAAFPGGTRFLVSVPPDALPPASATVILNAPIP</sequence>
<name>A0A143PNC9_LUTPR</name>
<proteinExistence type="predicted"/>
<keyword evidence="7" id="KW-1185">Reference proteome</keyword>
<dbReference type="PANTHER" id="PTHR43289">
    <property type="entry name" value="MITOGEN-ACTIVATED PROTEIN KINASE KINASE KINASE 20-RELATED"/>
    <property type="match status" value="1"/>
</dbReference>
<reference evidence="7" key="2">
    <citation type="submission" date="2016-04" db="EMBL/GenBank/DDBJ databases">
        <title>First Complete Genome Sequence of a Subdivision 6 Acidobacterium.</title>
        <authorList>
            <person name="Huang S."/>
            <person name="Vieira S."/>
            <person name="Bunk B."/>
            <person name="Riedel T."/>
            <person name="Sproeer C."/>
            <person name="Overmann J."/>
        </authorList>
    </citation>
    <scope>NUCLEOTIDE SEQUENCE [LARGE SCALE GENOMIC DNA]</scope>
    <source>
        <strain evidence="7">DSM 100886 HEG_-6_39</strain>
    </source>
</reference>
<evidence type="ECO:0000313" key="7">
    <source>
        <dbReference type="Proteomes" id="UP000076079"/>
    </source>
</evidence>
<keyword evidence="2" id="KW-0547">Nucleotide-binding</keyword>
<evidence type="ECO:0000256" key="3">
    <source>
        <dbReference type="ARBA" id="ARBA00022777"/>
    </source>
</evidence>
<evidence type="ECO:0000313" key="6">
    <source>
        <dbReference type="EMBL" id="AMY10102.1"/>
    </source>
</evidence>
<dbReference type="PATRIC" id="fig|1813736.3.peg.3536"/>
<evidence type="ECO:0000256" key="4">
    <source>
        <dbReference type="ARBA" id="ARBA00022840"/>
    </source>
</evidence>
<keyword evidence="1 6" id="KW-0808">Transferase</keyword>
<protein>
    <submittedName>
        <fullName evidence="6">Serine/threonine-protein kinase PknH</fullName>
        <ecNumber evidence="6">2.7.11.1</ecNumber>
    </submittedName>
</protein>
<dbReference type="SUPFAM" id="SSF56112">
    <property type="entry name" value="Protein kinase-like (PK-like)"/>
    <property type="match status" value="1"/>
</dbReference>
<keyword evidence="4" id="KW-0067">ATP-binding</keyword>
<dbReference type="EC" id="2.7.11.1" evidence="6"/>
<gene>
    <name evidence="6" type="primary">pknH_3</name>
    <name evidence="6" type="ORF">LuPra_03330</name>
</gene>
<dbReference type="InterPro" id="IPR000719">
    <property type="entry name" value="Prot_kinase_dom"/>
</dbReference>
<dbReference type="InterPro" id="IPR011659">
    <property type="entry name" value="WD40"/>
</dbReference>
<accession>A0A143PNC9</accession>
<reference evidence="6 7" key="1">
    <citation type="journal article" date="2016" name="Genome Announc.">
        <title>First Complete Genome Sequence of a Subdivision 6 Acidobacterium Strain.</title>
        <authorList>
            <person name="Huang S."/>
            <person name="Vieira S."/>
            <person name="Bunk B."/>
            <person name="Riedel T."/>
            <person name="Sproer C."/>
            <person name="Overmann J."/>
        </authorList>
    </citation>
    <scope>NUCLEOTIDE SEQUENCE [LARGE SCALE GENOMIC DNA]</scope>
    <source>
        <strain evidence="7">DSM 100886 HEG_-6_39</strain>
    </source>
</reference>
<dbReference type="Pfam" id="PF07676">
    <property type="entry name" value="PD40"/>
    <property type="match status" value="5"/>
</dbReference>